<comment type="caution">
    <text evidence="2">The sequence shown here is derived from an EMBL/GenBank/DDBJ whole genome shotgun (WGS) entry which is preliminary data.</text>
</comment>
<dbReference type="AlphaFoldDB" id="A0A4Y2E0W1"/>
<evidence type="ECO:0000256" key="1">
    <source>
        <dbReference type="SAM" id="MobiDB-lite"/>
    </source>
</evidence>
<evidence type="ECO:0000313" key="2">
    <source>
        <dbReference type="EMBL" id="GBM21966.1"/>
    </source>
</evidence>
<sequence>MSHTCSLDSSPEVRVCWQSIPGIITPIEGISSTMFARSVLELKNNSLDEITTTHGVIQWYSLGGNGYLLSMKVRRESDYKQTWTRWKTSHKTTVAVSNACSLLQANRRRSELRRGAVCEAFFSCSDEFFYSMTENYNSVNVCWKVWIHLNLYSRLAQEPWNKSPDNGRPTLPEIAADECRNWNNKPPDLDGWSQVS</sequence>
<dbReference type="EMBL" id="BGPR01000470">
    <property type="protein sequence ID" value="GBM21966.1"/>
    <property type="molecule type" value="Genomic_DNA"/>
</dbReference>
<protein>
    <submittedName>
        <fullName evidence="2">Uncharacterized protein</fullName>
    </submittedName>
</protein>
<feature type="region of interest" description="Disordered" evidence="1">
    <location>
        <begin position="162"/>
        <end position="196"/>
    </location>
</feature>
<gene>
    <name evidence="2" type="ORF">AVEN_187962_1</name>
</gene>
<reference evidence="2 3" key="1">
    <citation type="journal article" date="2019" name="Sci. Rep.">
        <title>Orb-weaving spider Araneus ventricosus genome elucidates the spidroin gene catalogue.</title>
        <authorList>
            <person name="Kono N."/>
            <person name="Nakamura H."/>
            <person name="Ohtoshi R."/>
            <person name="Moran D.A.P."/>
            <person name="Shinohara A."/>
            <person name="Yoshida Y."/>
            <person name="Fujiwara M."/>
            <person name="Mori M."/>
            <person name="Tomita M."/>
            <person name="Arakawa K."/>
        </authorList>
    </citation>
    <scope>NUCLEOTIDE SEQUENCE [LARGE SCALE GENOMIC DNA]</scope>
</reference>
<evidence type="ECO:0000313" key="3">
    <source>
        <dbReference type="Proteomes" id="UP000499080"/>
    </source>
</evidence>
<name>A0A4Y2E0W1_ARAVE</name>
<dbReference type="Proteomes" id="UP000499080">
    <property type="component" value="Unassembled WGS sequence"/>
</dbReference>
<accession>A0A4Y2E0W1</accession>
<organism evidence="2 3">
    <name type="scientific">Araneus ventricosus</name>
    <name type="common">Orbweaver spider</name>
    <name type="synonym">Epeira ventricosa</name>
    <dbReference type="NCBI Taxonomy" id="182803"/>
    <lineage>
        <taxon>Eukaryota</taxon>
        <taxon>Metazoa</taxon>
        <taxon>Ecdysozoa</taxon>
        <taxon>Arthropoda</taxon>
        <taxon>Chelicerata</taxon>
        <taxon>Arachnida</taxon>
        <taxon>Araneae</taxon>
        <taxon>Araneomorphae</taxon>
        <taxon>Entelegynae</taxon>
        <taxon>Araneoidea</taxon>
        <taxon>Araneidae</taxon>
        <taxon>Araneus</taxon>
    </lineage>
</organism>
<keyword evidence="3" id="KW-1185">Reference proteome</keyword>
<proteinExistence type="predicted"/>